<dbReference type="Proteomes" id="UP000294545">
    <property type="component" value="Unassembled WGS sequence"/>
</dbReference>
<dbReference type="CDD" id="cd01610">
    <property type="entry name" value="PAP2_like"/>
    <property type="match status" value="1"/>
</dbReference>
<feature type="transmembrane region" description="Helical" evidence="1">
    <location>
        <begin position="130"/>
        <end position="147"/>
    </location>
</feature>
<feature type="transmembrane region" description="Helical" evidence="1">
    <location>
        <begin position="72"/>
        <end position="89"/>
    </location>
</feature>
<dbReference type="OrthoDB" id="9792681at2"/>
<sequence>MKGLIGIFDNKVLISALLSWFIAQLLKLIITLIKEKELDFTKMIASGGMPSAHTATVTALAVSVGELNGYESPLFGISLVFALIVMYDASGVRRAAGKQAQVLNKLVEQLGNKDFKIEGRLKELIGHTPIEVFGGAILGIVVTLLYLY</sequence>
<comment type="caution">
    <text evidence="2">The sequence shown here is derived from an EMBL/GenBank/DDBJ whole genome shotgun (WGS) entry which is preliminary data.</text>
</comment>
<dbReference type="Pfam" id="PF02681">
    <property type="entry name" value="DUF212"/>
    <property type="match status" value="1"/>
</dbReference>
<evidence type="ECO:0008006" key="4">
    <source>
        <dbReference type="Google" id="ProtNLM"/>
    </source>
</evidence>
<gene>
    <name evidence="2" type="ORF">EDC19_0775</name>
</gene>
<dbReference type="PANTHER" id="PTHR31446:SF29">
    <property type="entry name" value="ACID PHOSPHATASE_VANADIUM-DEPENDENT HALOPEROXIDASE-RELATED PROTEIN"/>
    <property type="match status" value="1"/>
</dbReference>
<feature type="transmembrane region" description="Helical" evidence="1">
    <location>
        <begin position="12"/>
        <end position="33"/>
    </location>
</feature>
<accession>A0A4R1MYX2</accession>
<evidence type="ECO:0000313" key="3">
    <source>
        <dbReference type="Proteomes" id="UP000294545"/>
    </source>
</evidence>
<dbReference type="InterPro" id="IPR003832">
    <property type="entry name" value="DUF212"/>
</dbReference>
<proteinExistence type="predicted"/>
<dbReference type="PANTHER" id="PTHR31446">
    <property type="entry name" value="ACID PHOSPHATASE/VANADIUM-DEPENDENT HALOPEROXIDASE-RELATED PROTEIN"/>
    <property type="match status" value="1"/>
</dbReference>
<keyword evidence="1" id="KW-1133">Transmembrane helix</keyword>
<keyword evidence="3" id="KW-1185">Reference proteome</keyword>
<evidence type="ECO:0000256" key="1">
    <source>
        <dbReference type="SAM" id="Phobius"/>
    </source>
</evidence>
<evidence type="ECO:0000313" key="2">
    <source>
        <dbReference type="EMBL" id="TCK98355.1"/>
    </source>
</evidence>
<dbReference type="AlphaFoldDB" id="A0A4R1MYX2"/>
<keyword evidence="1" id="KW-0812">Transmembrane</keyword>
<organism evidence="2 3">
    <name type="scientific">Natranaerovirga hydrolytica</name>
    <dbReference type="NCBI Taxonomy" id="680378"/>
    <lineage>
        <taxon>Bacteria</taxon>
        <taxon>Bacillati</taxon>
        <taxon>Bacillota</taxon>
        <taxon>Clostridia</taxon>
        <taxon>Lachnospirales</taxon>
        <taxon>Natranaerovirgaceae</taxon>
        <taxon>Natranaerovirga</taxon>
    </lineage>
</organism>
<name>A0A4R1MYX2_9FIRM</name>
<dbReference type="RefSeq" id="WP_132280778.1">
    <property type="nucleotide sequence ID" value="NZ_SMGQ01000011.1"/>
</dbReference>
<reference evidence="2 3" key="1">
    <citation type="submission" date="2019-03" db="EMBL/GenBank/DDBJ databases">
        <title>Genomic Encyclopedia of Type Strains, Phase IV (KMG-IV): sequencing the most valuable type-strain genomes for metagenomic binning, comparative biology and taxonomic classification.</title>
        <authorList>
            <person name="Goeker M."/>
        </authorList>
    </citation>
    <scope>NUCLEOTIDE SEQUENCE [LARGE SCALE GENOMIC DNA]</scope>
    <source>
        <strain evidence="2 3">DSM 24176</strain>
    </source>
</reference>
<protein>
    <recommendedName>
        <fullName evidence="4">Divergent PAP2 family protein</fullName>
    </recommendedName>
</protein>
<dbReference type="EMBL" id="SMGQ01000011">
    <property type="protein sequence ID" value="TCK98355.1"/>
    <property type="molecule type" value="Genomic_DNA"/>
</dbReference>
<keyword evidence="1" id="KW-0472">Membrane</keyword>